<name>A0A840I9T3_9ACTN</name>
<evidence type="ECO:0000259" key="6">
    <source>
        <dbReference type="Pfam" id="PF04932"/>
    </source>
</evidence>
<reference evidence="7 8" key="1">
    <citation type="submission" date="2020-08" db="EMBL/GenBank/DDBJ databases">
        <title>Genomic Encyclopedia of Archaeal and Bacterial Type Strains, Phase II (KMG-II): from individual species to whole genera.</title>
        <authorList>
            <person name="Goeker M."/>
        </authorList>
    </citation>
    <scope>NUCLEOTIDE SEQUENCE [LARGE SCALE GENOMIC DNA]</scope>
    <source>
        <strain evidence="7 8">DSM 23288</strain>
    </source>
</reference>
<comment type="subcellular location">
    <subcellularLocation>
        <location evidence="1">Membrane</location>
        <topology evidence="1">Multi-pass membrane protein</topology>
    </subcellularLocation>
</comment>
<keyword evidence="8" id="KW-1185">Reference proteome</keyword>
<dbReference type="Proteomes" id="UP000585272">
    <property type="component" value="Unassembled WGS sequence"/>
</dbReference>
<feature type="transmembrane region" description="Helical" evidence="5">
    <location>
        <begin position="44"/>
        <end position="74"/>
    </location>
</feature>
<evidence type="ECO:0000313" key="7">
    <source>
        <dbReference type="EMBL" id="MBB4661677.1"/>
    </source>
</evidence>
<dbReference type="PANTHER" id="PTHR37422:SF13">
    <property type="entry name" value="LIPOPOLYSACCHARIDE BIOSYNTHESIS PROTEIN PA4999-RELATED"/>
    <property type="match status" value="1"/>
</dbReference>
<evidence type="ECO:0000256" key="1">
    <source>
        <dbReference type="ARBA" id="ARBA00004141"/>
    </source>
</evidence>
<proteinExistence type="predicted"/>
<feature type="transmembrane region" description="Helical" evidence="5">
    <location>
        <begin position="15"/>
        <end position="37"/>
    </location>
</feature>
<protein>
    <recommendedName>
        <fullName evidence="6">O-antigen ligase-related domain-containing protein</fullName>
    </recommendedName>
</protein>
<dbReference type="Pfam" id="PF04932">
    <property type="entry name" value="Wzy_C"/>
    <property type="match status" value="1"/>
</dbReference>
<feature type="transmembrane region" description="Helical" evidence="5">
    <location>
        <begin position="380"/>
        <end position="404"/>
    </location>
</feature>
<keyword evidence="2 5" id="KW-0812">Transmembrane</keyword>
<feature type="transmembrane region" description="Helical" evidence="5">
    <location>
        <begin position="260"/>
        <end position="276"/>
    </location>
</feature>
<evidence type="ECO:0000256" key="2">
    <source>
        <dbReference type="ARBA" id="ARBA00022692"/>
    </source>
</evidence>
<feature type="transmembrane region" description="Helical" evidence="5">
    <location>
        <begin position="119"/>
        <end position="136"/>
    </location>
</feature>
<sequence length="468" mass="47614">MRAPRPETTAAWDRLAGATGPAIVGAAAVAAVLAGAASGADPRLAVLLTVGVVFAAVVFADLFAGFAVMVLFAFLETLSMLGGVSLAKMAGALLLLAWLAAMTTRGRRSRNFFVERPGLAYLVLAFVGLNAVSLAWSEDVGVGMSSVMRYALNVALLPIAYTAIDDRRDAVGILATIVVGAAIAAVSGILTAPDASAGSYVRAAGSVGDPNELAAALVVGLALAVAFAVNRGFAPLWRIAAAAVAGLCMLGVLLSLSRGGLLGVCALVVIAVAIGGRWRGRLLAGALALALAGVGYFAFVASLPATERVLNVGGGTGRLDLWTVGGRMVEAQPLTGVGTGQFQVASIHYLLRPGALERGDLIISTPKVAHNTYLEVVAEVGIGGGILFGAIALFCFGCACASIGRFRAAGDERLEILARGLVAGLGAYFVTILFISENYSKLLWALLSIGPALLAVATAARREREGPA</sequence>
<feature type="transmembrane region" description="Helical" evidence="5">
    <location>
        <begin position="148"/>
        <end position="164"/>
    </location>
</feature>
<dbReference type="InterPro" id="IPR051533">
    <property type="entry name" value="WaaL-like"/>
</dbReference>
<feature type="transmembrane region" description="Helical" evidence="5">
    <location>
        <begin position="283"/>
        <end position="303"/>
    </location>
</feature>
<gene>
    <name evidence="7" type="ORF">BDZ31_001250</name>
</gene>
<feature type="transmembrane region" description="Helical" evidence="5">
    <location>
        <begin position="236"/>
        <end position="254"/>
    </location>
</feature>
<feature type="transmembrane region" description="Helical" evidence="5">
    <location>
        <begin position="213"/>
        <end position="229"/>
    </location>
</feature>
<dbReference type="AlphaFoldDB" id="A0A840I9T3"/>
<comment type="caution">
    <text evidence="7">The sequence shown here is derived from an EMBL/GenBank/DDBJ whole genome shotgun (WGS) entry which is preliminary data.</text>
</comment>
<dbReference type="InterPro" id="IPR007016">
    <property type="entry name" value="O-antigen_ligase-rel_domated"/>
</dbReference>
<dbReference type="EMBL" id="JACHNU010000001">
    <property type="protein sequence ID" value="MBB4661677.1"/>
    <property type="molecule type" value="Genomic_DNA"/>
</dbReference>
<keyword evidence="4 5" id="KW-0472">Membrane</keyword>
<evidence type="ECO:0000256" key="5">
    <source>
        <dbReference type="SAM" id="Phobius"/>
    </source>
</evidence>
<dbReference type="RefSeq" id="WP_183340035.1">
    <property type="nucleotide sequence ID" value="NZ_JACHNU010000001.1"/>
</dbReference>
<feature type="transmembrane region" description="Helical" evidence="5">
    <location>
        <begin position="80"/>
        <end position="99"/>
    </location>
</feature>
<feature type="transmembrane region" description="Helical" evidence="5">
    <location>
        <begin position="171"/>
        <end position="193"/>
    </location>
</feature>
<keyword evidence="3 5" id="KW-1133">Transmembrane helix</keyword>
<organism evidence="7 8">
    <name type="scientific">Conexibacter arvalis</name>
    <dbReference type="NCBI Taxonomy" id="912552"/>
    <lineage>
        <taxon>Bacteria</taxon>
        <taxon>Bacillati</taxon>
        <taxon>Actinomycetota</taxon>
        <taxon>Thermoleophilia</taxon>
        <taxon>Solirubrobacterales</taxon>
        <taxon>Conexibacteraceae</taxon>
        <taxon>Conexibacter</taxon>
    </lineage>
</organism>
<accession>A0A840I9T3</accession>
<dbReference type="GO" id="GO:0016020">
    <property type="term" value="C:membrane"/>
    <property type="evidence" value="ECO:0007669"/>
    <property type="project" value="UniProtKB-SubCell"/>
</dbReference>
<evidence type="ECO:0000256" key="4">
    <source>
        <dbReference type="ARBA" id="ARBA00023136"/>
    </source>
</evidence>
<evidence type="ECO:0000313" key="8">
    <source>
        <dbReference type="Proteomes" id="UP000585272"/>
    </source>
</evidence>
<dbReference type="PANTHER" id="PTHR37422">
    <property type="entry name" value="TEICHURONIC ACID BIOSYNTHESIS PROTEIN TUAE"/>
    <property type="match status" value="1"/>
</dbReference>
<feature type="transmembrane region" description="Helical" evidence="5">
    <location>
        <begin position="416"/>
        <end position="436"/>
    </location>
</feature>
<feature type="transmembrane region" description="Helical" evidence="5">
    <location>
        <begin position="442"/>
        <end position="460"/>
    </location>
</feature>
<evidence type="ECO:0000256" key="3">
    <source>
        <dbReference type="ARBA" id="ARBA00022989"/>
    </source>
</evidence>
<feature type="domain" description="O-antigen ligase-related" evidence="6">
    <location>
        <begin position="245"/>
        <end position="388"/>
    </location>
</feature>